<accession>A0A067RBI8</accession>
<evidence type="ECO:0000313" key="1">
    <source>
        <dbReference type="EMBL" id="KDR21107.1"/>
    </source>
</evidence>
<reference evidence="1 2" key="1">
    <citation type="journal article" date="2014" name="Nat. Commun.">
        <title>Molecular traces of alternative social organization in a termite genome.</title>
        <authorList>
            <person name="Terrapon N."/>
            <person name="Li C."/>
            <person name="Robertson H.M."/>
            <person name="Ji L."/>
            <person name="Meng X."/>
            <person name="Booth W."/>
            <person name="Chen Z."/>
            <person name="Childers C.P."/>
            <person name="Glastad K.M."/>
            <person name="Gokhale K."/>
            <person name="Gowin J."/>
            <person name="Gronenberg W."/>
            <person name="Hermansen R.A."/>
            <person name="Hu H."/>
            <person name="Hunt B.G."/>
            <person name="Huylmans A.K."/>
            <person name="Khalil S.M."/>
            <person name="Mitchell R.D."/>
            <person name="Munoz-Torres M.C."/>
            <person name="Mustard J.A."/>
            <person name="Pan H."/>
            <person name="Reese J.T."/>
            <person name="Scharf M.E."/>
            <person name="Sun F."/>
            <person name="Vogel H."/>
            <person name="Xiao J."/>
            <person name="Yang W."/>
            <person name="Yang Z."/>
            <person name="Yang Z."/>
            <person name="Zhou J."/>
            <person name="Zhu J."/>
            <person name="Brent C.S."/>
            <person name="Elsik C.G."/>
            <person name="Goodisman M.A."/>
            <person name="Liberles D.A."/>
            <person name="Roe R.M."/>
            <person name="Vargo E.L."/>
            <person name="Vilcinskas A."/>
            <person name="Wang J."/>
            <person name="Bornberg-Bauer E."/>
            <person name="Korb J."/>
            <person name="Zhang G."/>
            <person name="Liebig J."/>
        </authorList>
    </citation>
    <scope>NUCLEOTIDE SEQUENCE [LARGE SCALE GENOMIC DNA]</scope>
    <source>
        <tissue evidence="1">Whole organism</tissue>
    </source>
</reference>
<evidence type="ECO:0000313" key="2">
    <source>
        <dbReference type="Proteomes" id="UP000027135"/>
    </source>
</evidence>
<gene>
    <name evidence="1" type="ORF">L798_03705</name>
</gene>
<dbReference type="EMBL" id="KK852572">
    <property type="protein sequence ID" value="KDR21107.1"/>
    <property type="molecule type" value="Genomic_DNA"/>
</dbReference>
<dbReference type="AlphaFoldDB" id="A0A067RBI8"/>
<proteinExistence type="predicted"/>
<sequence length="59" mass="6478">MSFRFPYFIHGADGDRWERNVGELSSPCPNGDDDRGLVPLGVNSVDEVARSNGGKNECH</sequence>
<protein>
    <submittedName>
        <fullName evidence="1">Uncharacterized protein</fullName>
    </submittedName>
</protein>
<dbReference type="InParanoid" id="A0A067RBI8"/>
<name>A0A067RBI8_ZOONE</name>
<keyword evidence="2" id="KW-1185">Reference proteome</keyword>
<organism evidence="1 2">
    <name type="scientific">Zootermopsis nevadensis</name>
    <name type="common">Dampwood termite</name>
    <dbReference type="NCBI Taxonomy" id="136037"/>
    <lineage>
        <taxon>Eukaryota</taxon>
        <taxon>Metazoa</taxon>
        <taxon>Ecdysozoa</taxon>
        <taxon>Arthropoda</taxon>
        <taxon>Hexapoda</taxon>
        <taxon>Insecta</taxon>
        <taxon>Pterygota</taxon>
        <taxon>Neoptera</taxon>
        <taxon>Polyneoptera</taxon>
        <taxon>Dictyoptera</taxon>
        <taxon>Blattodea</taxon>
        <taxon>Blattoidea</taxon>
        <taxon>Termitoidae</taxon>
        <taxon>Termopsidae</taxon>
        <taxon>Zootermopsis</taxon>
    </lineage>
</organism>
<dbReference type="Proteomes" id="UP000027135">
    <property type="component" value="Unassembled WGS sequence"/>
</dbReference>